<feature type="compositionally biased region" description="Pro residues" evidence="1">
    <location>
        <begin position="214"/>
        <end position="229"/>
    </location>
</feature>
<protein>
    <submittedName>
        <fullName evidence="2">Uncharacterized protein</fullName>
    </submittedName>
</protein>
<keyword evidence="3" id="KW-1185">Reference proteome</keyword>
<evidence type="ECO:0000256" key="1">
    <source>
        <dbReference type="SAM" id="MobiDB-lite"/>
    </source>
</evidence>
<dbReference type="Proteomes" id="UP000601099">
    <property type="component" value="Unassembled WGS sequence"/>
</dbReference>
<feature type="region of interest" description="Disordered" evidence="1">
    <location>
        <begin position="1"/>
        <end position="20"/>
    </location>
</feature>
<dbReference type="RefSeq" id="WP_196957317.1">
    <property type="nucleotide sequence ID" value="NZ_JADWYK010000023.1"/>
</dbReference>
<reference evidence="2 3" key="1">
    <citation type="submission" date="2020-11" db="EMBL/GenBank/DDBJ databases">
        <title>Hymenobacter sp.</title>
        <authorList>
            <person name="Kim M.K."/>
        </authorList>
    </citation>
    <scope>NUCLEOTIDE SEQUENCE [LARGE SCALE GENOMIC DNA]</scope>
    <source>
        <strain evidence="2 3">BT594</strain>
    </source>
</reference>
<organism evidence="2 3">
    <name type="scientific">Hymenobacter guriensis</name>
    <dbReference type="NCBI Taxonomy" id="2793065"/>
    <lineage>
        <taxon>Bacteria</taxon>
        <taxon>Pseudomonadati</taxon>
        <taxon>Bacteroidota</taxon>
        <taxon>Cytophagia</taxon>
        <taxon>Cytophagales</taxon>
        <taxon>Hymenobacteraceae</taxon>
        <taxon>Hymenobacter</taxon>
    </lineage>
</organism>
<sequence length="259" mass="29221">MTPNTVDSPPDHQKRKRRLSSARKQVYLTHEAHGLMVPAATALGVTASEYASAAITYFAQRGLDPVKNQEREGIAIQRRLGEVEELVVKLGNRLFGWLTQHEKNVNRSAEYLHRGLFGFLRGHEKSLFSYLETQGNHVHEHLSDQEELFLLPLMRELLLTNVEALYGRRLGEQIMLKVLGRDLAEYPSKHQEFNQRRDADMKQRLDAFISKLLPPLPPGKTAPPLTPVPERPHLTGKADPKAAKAAVETEPKTPSAETF</sequence>
<gene>
    <name evidence="2" type="ORF">I5L79_22320</name>
</gene>
<evidence type="ECO:0000313" key="2">
    <source>
        <dbReference type="EMBL" id="MBG8556298.1"/>
    </source>
</evidence>
<proteinExistence type="predicted"/>
<dbReference type="EMBL" id="JADWYK010000023">
    <property type="protein sequence ID" value="MBG8556298.1"/>
    <property type="molecule type" value="Genomic_DNA"/>
</dbReference>
<comment type="caution">
    <text evidence="2">The sequence shown here is derived from an EMBL/GenBank/DDBJ whole genome shotgun (WGS) entry which is preliminary data.</text>
</comment>
<feature type="region of interest" description="Disordered" evidence="1">
    <location>
        <begin position="213"/>
        <end position="259"/>
    </location>
</feature>
<name>A0ABS0L821_9BACT</name>
<evidence type="ECO:0000313" key="3">
    <source>
        <dbReference type="Proteomes" id="UP000601099"/>
    </source>
</evidence>
<accession>A0ABS0L821</accession>
<feature type="compositionally biased region" description="Basic and acidic residues" evidence="1">
    <location>
        <begin position="230"/>
        <end position="251"/>
    </location>
</feature>